<reference evidence="1" key="1">
    <citation type="submission" date="2023-04" db="EMBL/GenBank/DDBJ databases">
        <title>A chromosome-level genome assembly of the parasitoid wasp Eretmocerus hayati.</title>
        <authorList>
            <person name="Zhong Y."/>
            <person name="Liu S."/>
            <person name="Liu Y."/>
        </authorList>
    </citation>
    <scope>NUCLEOTIDE SEQUENCE</scope>
    <source>
        <strain evidence="1">ZJU_SS_LIU_2023</strain>
    </source>
</reference>
<keyword evidence="2" id="KW-1185">Reference proteome</keyword>
<proteinExistence type="predicted"/>
<organism evidence="1 2">
    <name type="scientific">Eretmocerus hayati</name>
    <dbReference type="NCBI Taxonomy" id="131215"/>
    <lineage>
        <taxon>Eukaryota</taxon>
        <taxon>Metazoa</taxon>
        <taxon>Ecdysozoa</taxon>
        <taxon>Arthropoda</taxon>
        <taxon>Hexapoda</taxon>
        <taxon>Insecta</taxon>
        <taxon>Pterygota</taxon>
        <taxon>Neoptera</taxon>
        <taxon>Endopterygota</taxon>
        <taxon>Hymenoptera</taxon>
        <taxon>Apocrita</taxon>
        <taxon>Proctotrupomorpha</taxon>
        <taxon>Chalcidoidea</taxon>
        <taxon>Aphelinidae</taxon>
        <taxon>Aphelininae</taxon>
        <taxon>Eretmocerus</taxon>
    </lineage>
</organism>
<evidence type="ECO:0000313" key="1">
    <source>
        <dbReference type="EMBL" id="KAJ8671303.1"/>
    </source>
</evidence>
<gene>
    <name evidence="1" type="ORF">QAD02_002562</name>
</gene>
<accession>A0ACC2NJC9</accession>
<dbReference type="Proteomes" id="UP001239111">
    <property type="component" value="Chromosome 3"/>
</dbReference>
<comment type="caution">
    <text evidence="1">The sequence shown here is derived from an EMBL/GenBank/DDBJ whole genome shotgun (WGS) entry which is preliminary data.</text>
</comment>
<evidence type="ECO:0000313" key="2">
    <source>
        <dbReference type="Proteomes" id="UP001239111"/>
    </source>
</evidence>
<name>A0ACC2NJC9_9HYME</name>
<dbReference type="EMBL" id="CM056743">
    <property type="protein sequence ID" value="KAJ8671303.1"/>
    <property type="molecule type" value="Genomic_DNA"/>
</dbReference>
<sequence length="556" mass="63620">MPESTSAASDGEAAVENRPNSSTPTVVDLLNSWGLQEYVEVFTRNKIAVDHLRSLDDKELMELMTPLGDRLIFKQNRDEHFKNPRKRKNSAVNKKKEVTLKVRSEIFDSSAVLAQLKPLETILKENPLTESIIVNYESKKILTEAQRTLIVDTVTKELLKITKKADNFIFKNIALRIVEQFPTETIKTYWISPIKKKDSKKGESEPSSGRVPNKWRNLQARLRKDLDYEDHEPEQTIQTSVEGIELYEEGRKWFEENCSLPIDTVLERFKKSAAPRLQSFRSHRNNVEFVFGTWRIMIQPEDFKLVRSDYDDLKLTKQNPTNEDWERLIDALKQVFREKNQDANIKALLSVLGKSGVKEDHRVRAQLELMCRFVPPTKVVRPTRAGRKSGEETWKASVADSYNSIVAHVKLASGIEDLRADRKSDIMTAGRPYIITTGADAKEPEHFYICTDKALYKMDTFFNALKTCFEAYHVFCVDYPPASEHLWLILQKAFFGFTVNEETSLSNVETVVKSLSVLLGNSDGSSDKDTNESDKDESESGDIADEDEDTSEDESR</sequence>
<protein>
    <submittedName>
        <fullName evidence="1">Uncharacterized protein</fullName>
    </submittedName>
</protein>